<dbReference type="RefSeq" id="WP_344306925.1">
    <property type="nucleotide sequence ID" value="NZ_BAAANO010000005.1"/>
</dbReference>
<evidence type="ECO:0000256" key="1">
    <source>
        <dbReference type="SAM" id="MobiDB-lite"/>
    </source>
</evidence>
<evidence type="ECO:0000313" key="3">
    <source>
        <dbReference type="Proteomes" id="UP001500755"/>
    </source>
</evidence>
<dbReference type="SUPFAM" id="SSF55961">
    <property type="entry name" value="Bet v1-like"/>
    <property type="match status" value="1"/>
</dbReference>
<feature type="region of interest" description="Disordered" evidence="1">
    <location>
        <begin position="49"/>
        <end position="74"/>
    </location>
</feature>
<dbReference type="InterPro" id="IPR023393">
    <property type="entry name" value="START-like_dom_sf"/>
</dbReference>
<evidence type="ECO:0008006" key="4">
    <source>
        <dbReference type="Google" id="ProtNLM"/>
    </source>
</evidence>
<organism evidence="2 3">
    <name type="scientific">Brevibacterium samyangense</name>
    <dbReference type="NCBI Taxonomy" id="366888"/>
    <lineage>
        <taxon>Bacteria</taxon>
        <taxon>Bacillati</taxon>
        <taxon>Actinomycetota</taxon>
        <taxon>Actinomycetes</taxon>
        <taxon>Micrococcales</taxon>
        <taxon>Brevibacteriaceae</taxon>
        <taxon>Brevibacterium</taxon>
    </lineage>
</organism>
<sequence>MITASVVTWENGTDLVLDAAVTADVETVWTVMTDPEAVAEWFAPFTVEESAGEGSGGSDSEDSSGDGPADGGRTLLFRMDENPDEEPLRAELVDIEDHGHVLVEFGALGKVGIGITPTDDPGAGGTRIVVTHTFESLAEAATVIADIGPVWETHLRYLLEMLGVPDTTVEEQELYTRYAQLADEVAAEADTDATEEDR</sequence>
<name>A0ABN2T7P6_9MICO</name>
<reference evidence="2 3" key="1">
    <citation type="journal article" date="2019" name="Int. J. Syst. Evol. Microbiol.">
        <title>The Global Catalogue of Microorganisms (GCM) 10K type strain sequencing project: providing services to taxonomists for standard genome sequencing and annotation.</title>
        <authorList>
            <consortium name="The Broad Institute Genomics Platform"/>
            <consortium name="The Broad Institute Genome Sequencing Center for Infectious Disease"/>
            <person name="Wu L."/>
            <person name="Ma J."/>
        </authorList>
    </citation>
    <scope>NUCLEOTIDE SEQUENCE [LARGE SCALE GENOMIC DNA]</scope>
    <source>
        <strain evidence="2 3">JCM 14546</strain>
    </source>
</reference>
<keyword evidence="3" id="KW-1185">Reference proteome</keyword>
<dbReference type="Gene3D" id="3.30.530.20">
    <property type="match status" value="1"/>
</dbReference>
<evidence type="ECO:0000313" key="2">
    <source>
        <dbReference type="EMBL" id="GAA2001008.1"/>
    </source>
</evidence>
<dbReference type="Pfam" id="PF10604">
    <property type="entry name" value="Polyketide_cyc2"/>
    <property type="match status" value="1"/>
</dbReference>
<gene>
    <name evidence="2" type="ORF">GCM10009755_06530</name>
</gene>
<accession>A0ABN2T7P6</accession>
<comment type="caution">
    <text evidence="2">The sequence shown here is derived from an EMBL/GenBank/DDBJ whole genome shotgun (WGS) entry which is preliminary data.</text>
</comment>
<proteinExistence type="predicted"/>
<dbReference type="InterPro" id="IPR019587">
    <property type="entry name" value="Polyketide_cyclase/dehydratase"/>
</dbReference>
<dbReference type="Proteomes" id="UP001500755">
    <property type="component" value="Unassembled WGS sequence"/>
</dbReference>
<dbReference type="EMBL" id="BAAANO010000005">
    <property type="protein sequence ID" value="GAA2001008.1"/>
    <property type="molecule type" value="Genomic_DNA"/>
</dbReference>
<protein>
    <recommendedName>
        <fullName evidence="4">SRPBCC family protein</fullName>
    </recommendedName>
</protein>